<reference evidence="3" key="1">
    <citation type="submission" date="2020-10" db="EMBL/GenBank/DDBJ databases">
        <authorList>
            <person name="Kusch S."/>
        </authorList>
    </citation>
    <scope>NUCLEOTIDE SEQUENCE</scope>
    <source>
        <strain evidence="3">SwB9</strain>
    </source>
</reference>
<evidence type="ECO:0000259" key="2">
    <source>
        <dbReference type="Pfam" id="PF08787"/>
    </source>
</evidence>
<feature type="signal peptide" evidence="1">
    <location>
        <begin position="1"/>
        <end position="22"/>
    </location>
</feature>
<feature type="chain" id="PRO_5034277528" evidence="1">
    <location>
        <begin position="23"/>
        <end position="264"/>
    </location>
</feature>
<dbReference type="EMBL" id="CAJHIA010000024">
    <property type="protein sequence ID" value="CAD6447024.1"/>
    <property type="molecule type" value="Genomic_DNA"/>
</dbReference>
<evidence type="ECO:0000256" key="1">
    <source>
        <dbReference type="SAM" id="SignalP"/>
    </source>
</evidence>
<name>A0A8H2VZP2_9HELO</name>
<protein>
    <submittedName>
        <fullName evidence="3">Bd7401bc-b46b-4606-a696-82649ee6940c</fullName>
    </submittedName>
</protein>
<sequence length="264" mass="27712">MSSKFTIPQLLVLLPFLSLAIAAPAQKSTPSNGLMASNLKPTCAPGGNIDLSKWTLQLPIGTTGHPDSISGSKLAGCNGYTQKDYFYTNTDGSVVMKVPGGVSTGCVTTANSKHCRTELREASPSSWDPSSSSNKLSATLQVITADDSTHGTVIGQIHIDDSVSSKPVCELFYNSKGVISMGVEQTRAGGNEIVTQVGSVAVGSKFSYEIAYEGGKLSVAINGGTAKVLDTYQLSSPKSYFKAGNYNQGDSKSEVHFFAIDAQH</sequence>
<dbReference type="AlphaFoldDB" id="A0A8H2VZP2"/>
<accession>A0A8H2VZP2</accession>
<dbReference type="Proteomes" id="UP000624404">
    <property type="component" value="Unassembled WGS sequence"/>
</dbReference>
<dbReference type="Pfam" id="PF08787">
    <property type="entry name" value="Alginate_lyase2"/>
    <property type="match status" value="1"/>
</dbReference>
<dbReference type="SUPFAM" id="SSF49899">
    <property type="entry name" value="Concanavalin A-like lectins/glucanases"/>
    <property type="match status" value="1"/>
</dbReference>
<gene>
    <name evidence="3" type="ORF">SCLTRI_LOCUS6816</name>
</gene>
<proteinExistence type="predicted"/>
<dbReference type="Gene3D" id="2.60.120.200">
    <property type="match status" value="1"/>
</dbReference>
<keyword evidence="1" id="KW-0732">Signal</keyword>
<comment type="caution">
    <text evidence="3">The sequence shown here is derived from an EMBL/GenBank/DDBJ whole genome shotgun (WGS) entry which is preliminary data.</text>
</comment>
<dbReference type="InterPro" id="IPR014895">
    <property type="entry name" value="Alginate_lyase_2"/>
</dbReference>
<dbReference type="OrthoDB" id="77013at2759"/>
<evidence type="ECO:0000313" key="3">
    <source>
        <dbReference type="EMBL" id="CAD6447024.1"/>
    </source>
</evidence>
<keyword evidence="4" id="KW-1185">Reference proteome</keyword>
<evidence type="ECO:0000313" key="4">
    <source>
        <dbReference type="Proteomes" id="UP000624404"/>
    </source>
</evidence>
<dbReference type="InterPro" id="IPR013320">
    <property type="entry name" value="ConA-like_dom_sf"/>
</dbReference>
<organism evidence="3 4">
    <name type="scientific">Sclerotinia trifoliorum</name>
    <dbReference type="NCBI Taxonomy" id="28548"/>
    <lineage>
        <taxon>Eukaryota</taxon>
        <taxon>Fungi</taxon>
        <taxon>Dikarya</taxon>
        <taxon>Ascomycota</taxon>
        <taxon>Pezizomycotina</taxon>
        <taxon>Leotiomycetes</taxon>
        <taxon>Helotiales</taxon>
        <taxon>Sclerotiniaceae</taxon>
        <taxon>Sclerotinia</taxon>
    </lineage>
</organism>
<feature type="domain" description="Alginate lyase 2" evidence="2">
    <location>
        <begin position="49"/>
        <end position="264"/>
    </location>
</feature>